<dbReference type="STRING" id="283786.SAMN04487990_105156"/>
<keyword evidence="10" id="KW-1185">Reference proteome</keyword>
<dbReference type="Gene3D" id="3.30.450.20">
    <property type="entry name" value="PAS domain"/>
    <property type="match status" value="1"/>
</dbReference>
<gene>
    <name evidence="9" type="ORF">SAMN04487990_105156</name>
</gene>
<dbReference type="InterPro" id="IPR036890">
    <property type="entry name" value="HATPase_C_sf"/>
</dbReference>
<keyword evidence="3" id="KW-0597">Phosphoprotein</keyword>
<evidence type="ECO:0000313" key="10">
    <source>
        <dbReference type="Proteomes" id="UP000198846"/>
    </source>
</evidence>
<evidence type="ECO:0000313" key="9">
    <source>
        <dbReference type="EMBL" id="SEA02459.1"/>
    </source>
</evidence>
<dbReference type="Pfam" id="PF02518">
    <property type="entry name" value="HATPase_c"/>
    <property type="match status" value="1"/>
</dbReference>
<dbReference type="InterPro" id="IPR052162">
    <property type="entry name" value="Sensor_kinase/Photoreceptor"/>
</dbReference>
<dbReference type="GO" id="GO:0004673">
    <property type="term" value="F:protein histidine kinase activity"/>
    <property type="evidence" value="ECO:0007669"/>
    <property type="project" value="UniProtKB-EC"/>
</dbReference>
<dbReference type="SUPFAM" id="SSF55785">
    <property type="entry name" value="PYP-like sensor domain (PAS domain)"/>
    <property type="match status" value="1"/>
</dbReference>
<feature type="domain" description="PAS" evidence="7">
    <location>
        <begin position="13"/>
        <end position="86"/>
    </location>
</feature>
<dbReference type="InterPro" id="IPR000014">
    <property type="entry name" value="PAS"/>
</dbReference>
<dbReference type="Pfam" id="PF08447">
    <property type="entry name" value="PAS_3"/>
    <property type="match status" value="1"/>
</dbReference>
<dbReference type="InterPro" id="IPR003594">
    <property type="entry name" value="HATPase_dom"/>
</dbReference>
<dbReference type="InterPro" id="IPR001610">
    <property type="entry name" value="PAC"/>
</dbReference>
<dbReference type="PANTHER" id="PTHR43304:SF1">
    <property type="entry name" value="PAC DOMAIN-CONTAINING PROTEIN"/>
    <property type="match status" value="1"/>
</dbReference>
<feature type="domain" description="PAC" evidence="8">
    <location>
        <begin position="90"/>
        <end position="143"/>
    </location>
</feature>
<dbReference type="CDD" id="cd00130">
    <property type="entry name" value="PAS"/>
    <property type="match status" value="1"/>
</dbReference>
<dbReference type="Gene3D" id="3.30.565.10">
    <property type="entry name" value="Histidine kinase-like ATPase, C-terminal domain"/>
    <property type="match status" value="1"/>
</dbReference>
<sequence>MHQNLKHNLNHFDSNKWEIALSISKIGMWEYNAKTDTIFLSDCSKELIGYLDDDQFGRHSDDWNNLVHPEDRFKYHKDFNDHIIGENPIYINKHRVKCKDGTYKWILDKGQIVERDINGDYIRFIGTHTDITNEVDSETKINNALIIATEQNTKLKNFAHIVTHNLKEHAANFESLLGFYSETNDDKEKDELIGHLNQVANSLNNTIVNLKQIVAVQSKKETDVELLNINEFIEESLKLLDIIIVKSKAKIYNHVCKNLSINYNSAYLESIIQNLLSNAIKYKHPDRDPVITIESFTNDGQICIKISDNGRGIDLDKFGKDVFKLYKTFHTNSNSEGVGLYLIKNQIEAFNGSIDIDSIVDVGTTFTIILPNKKNPT</sequence>
<dbReference type="PROSITE" id="PS50109">
    <property type="entry name" value="HIS_KIN"/>
    <property type="match status" value="1"/>
</dbReference>
<dbReference type="PROSITE" id="PS50113">
    <property type="entry name" value="PAC"/>
    <property type="match status" value="1"/>
</dbReference>
<dbReference type="OrthoDB" id="5522855at2"/>
<evidence type="ECO:0000256" key="1">
    <source>
        <dbReference type="ARBA" id="ARBA00000085"/>
    </source>
</evidence>
<dbReference type="InterPro" id="IPR005467">
    <property type="entry name" value="His_kinase_dom"/>
</dbReference>
<comment type="catalytic activity">
    <reaction evidence="1">
        <text>ATP + protein L-histidine = ADP + protein N-phospho-L-histidine.</text>
        <dbReference type="EC" id="2.7.13.3"/>
    </reaction>
</comment>
<reference evidence="9 10" key="1">
    <citation type="submission" date="2016-10" db="EMBL/GenBank/DDBJ databases">
        <authorList>
            <person name="de Groot N.N."/>
        </authorList>
    </citation>
    <scope>NUCLEOTIDE SEQUENCE [LARGE SCALE GENOMIC DNA]</scope>
    <source>
        <strain evidence="9 10">DSM 23842</strain>
    </source>
</reference>
<name>A0A1H3XSS4_BIZPA</name>
<feature type="domain" description="Histidine kinase" evidence="6">
    <location>
        <begin position="161"/>
        <end position="374"/>
    </location>
</feature>
<dbReference type="AlphaFoldDB" id="A0A1H3XSS4"/>
<accession>A0A1H3XSS4</accession>
<dbReference type="Proteomes" id="UP000198846">
    <property type="component" value="Unassembled WGS sequence"/>
</dbReference>
<dbReference type="SMART" id="SM00086">
    <property type="entry name" value="PAC"/>
    <property type="match status" value="1"/>
</dbReference>
<evidence type="ECO:0000256" key="3">
    <source>
        <dbReference type="ARBA" id="ARBA00022553"/>
    </source>
</evidence>
<dbReference type="InterPro" id="IPR035965">
    <property type="entry name" value="PAS-like_dom_sf"/>
</dbReference>
<evidence type="ECO:0000259" key="7">
    <source>
        <dbReference type="PROSITE" id="PS50112"/>
    </source>
</evidence>
<dbReference type="SMART" id="SM00387">
    <property type="entry name" value="HATPase_c"/>
    <property type="match status" value="1"/>
</dbReference>
<dbReference type="EMBL" id="FNQK01000005">
    <property type="protein sequence ID" value="SEA02459.1"/>
    <property type="molecule type" value="Genomic_DNA"/>
</dbReference>
<dbReference type="PANTHER" id="PTHR43304">
    <property type="entry name" value="PHYTOCHROME-LIKE PROTEIN CPH1"/>
    <property type="match status" value="1"/>
</dbReference>
<keyword evidence="5" id="KW-0418">Kinase</keyword>
<evidence type="ECO:0000256" key="2">
    <source>
        <dbReference type="ARBA" id="ARBA00012438"/>
    </source>
</evidence>
<dbReference type="PRINTS" id="PR00344">
    <property type="entry name" value="BCTRLSENSOR"/>
</dbReference>
<dbReference type="InterPro" id="IPR000700">
    <property type="entry name" value="PAS-assoc_C"/>
</dbReference>
<keyword evidence="4" id="KW-0808">Transferase</keyword>
<dbReference type="InterPro" id="IPR004358">
    <property type="entry name" value="Sig_transdc_His_kin-like_C"/>
</dbReference>
<dbReference type="EC" id="2.7.13.3" evidence="2"/>
<dbReference type="SUPFAM" id="SSF55874">
    <property type="entry name" value="ATPase domain of HSP90 chaperone/DNA topoisomerase II/histidine kinase"/>
    <property type="match status" value="1"/>
</dbReference>
<evidence type="ECO:0000259" key="8">
    <source>
        <dbReference type="PROSITE" id="PS50113"/>
    </source>
</evidence>
<dbReference type="RefSeq" id="WP_092133112.1">
    <property type="nucleotide sequence ID" value="NZ_FNQK01000005.1"/>
</dbReference>
<proteinExistence type="predicted"/>
<evidence type="ECO:0000256" key="5">
    <source>
        <dbReference type="ARBA" id="ARBA00022777"/>
    </source>
</evidence>
<dbReference type="PROSITE" id="PS50112">
    <property type="entry name" value="PAS"/>
    <property type="match status" value="1"/>
</dbReference>
<dbReference type="NCBIfam" id="TIGR00229">
    <property type="entry name" value="sensory_box"/>
    <property type="match status" value="1"/>
</dbReference>
<evidence type="ECO:0000256" key="4">
    <source>
        <dbReference type="ARBA" id="ARBA00022679"/>
    </source>
</evidence>
<dbReference type="InterPro" id="IPR013655">
    <property type="entry name" value="PAS_fold_3"/>
</dbReference>
<protein>
    <recommendedName>
        <fullName evidence="2">histidine kinase</fullName>
        <ecNumber evidence="2">2.7.13.3</ecNumber>
    </recommendedName>
</protein>
<organism evidence="9 10">
    <name type="scientific">Bizionia paragorgiae</name>
    <dbReference type="NCBI Taxonomy" id="283786"/>
    <lineage>
        <taxon>Bacteria</taxon>
        <taxon>Pseudomonadati</taxon>
        <taxon>Bacteroidota</taxon>
        <taxon>Flavobacteriia</taxon>
        <taxon>Flavobacteriales</taxon>
        <taxon>Flavobacteriaceae</taxon>
        <taxon>Bizionia</taxon>
    </lineage>
</organism>
<evidence type="ECO:0000259" key="6">
    <source>
        <dbReference type="PROSITE" id="PS50109"/>
    </source>
</evidence>